<proteinExistence type="inferred from homology"/>
<dbReference type="PROSITE" id="PS00491">
    <property type="entry name" value="PROLINE_PEPTIDASE"/>
    <property type="match status" value="1"/>
</dbReference>
<protein>
    <submittedName>
        <fullName evidence="7">Xaa-Pro aminopeptidase ApepP isoform X2</fullName>
    </submittedName>
</protein>
<dbReference type="CDD" id="cd01085">
    <property type="entry name" value="APP"/>
    <property type="match status" value="1"/>
</dbReference>
<dbReference type="InterPro" id="IPR050422">
    <property type="entry name" value="X-Pro_aminopeptidase_P"/>
</dbReference>
<dbReference type="Proteomes" id="UP001652620">
    <property type="component" value="Chromosome 2"/>
</dbReference>
<dbReference type="InterPro" id="IPR001131">
    <property type="entry name" value="Peptidase_M24B_aminopep-P_CS"/>
</dbReference>
<dbReference type="Pfam" id="PF16188">
    <property type="entry name" value="Peptidase_M24_C"/>
    <property type="match status" value="1"/>
</dbReference>
<evidence type="ECO:0000259" key="4">
    <source>
        <dbReference type="Pfam" id="PF00557"/>
    </source>
</evidence>
<reference evidence="6" key="1">
    <citation type="submission" date="2025-05" db="UniProtKB">
        <authorList>
            <consortium name="RefSeq"/>
        </authorList>
    </citation>
    <scope>NUCLEOTIDE SEQUENCE [LARGE SCALE GENOMIC DNA]</scope>
</reference>
<sequence>MQSSAVLENLRFLMKARGLKAYIVPTEDSHQNEYISPHDARRAFISGFNGSAGTAVVTPEKALMWTDGRYYQQAEKQMDSNWELMKDGLPSTPTIGKWICDNTPISSSVGVDPKLISYRQWKPIQQELKSRGFLNLRGSDIDFNPVFFAYLIIQINSIKLFIDESKLPEDFKGHQEENGVDIIVQPYDCIGSDLKATVNSLKEGKIWISPNSSYYLSSIIPKSIRVQEITPLALNKAVKNKSEIMGFVNCHIRDGVALCQYFAWLEYSIKNGMNVNEMSGATKLEEFRSKNEYYMGLSFPTISSSGPNGSIIHYQPTEETNRPITVNEIYLCDSGAQYMDGTTDVTRTFHFGEPTDVQKEAYTRVLKGQLAFGSTIFPSRVKGQMLDTIARKSLWDIGLDYGHGTGHGIGSFLNVHEGPMGVGIRPMPDDPGLQENMFISNEPGYYQDGEFGIRIEDIVQIVPASTSYNFAGRGGLTFKTITMCPKQTKMIKKDLLTNVEVNILNTYHSKVWETLSPILREKNDDFTLEWLEKETCRI</sequence>
<evidence type="ECO:0000256" key="3">
    <source>
        <dbReference type="RuleBase" id="RU000590"/>
    </source>
</evidence>
<dbReference type="Gene3D" id="3.90.230.10">
    <property type="entry name" value="Creatinase/methionine aminopeptidase superfamily"/>
    <property type="match status" value="1"/>
</dbReference>
<feature type="domain" description="Peptidase M24 C-terminal" evidence="5">
    <location>
        <begin position="476"/>
        <end position="536"/>
    </location>
</feature>
<dbReference type="SUPFAM" id="SSF53092">
    <property type="entry name" value="Creatinase/prolidase N-terminal domain"/>
    <property type="match status" value="1"/>
</dbReference>
<gene>
    <name evidence="7" type="primary">LOC105224297</name>
</gene>
<dbReference type="Pfam" id="PF00557">
    <property type="entry name" value="Peptidase_M24"/>
    <property type="match status" value="1"/>
</dbReference>
<dbReference type="SUPFAM" id="SSF55920">
    <property type="entry name" value="Creatinase/aminopeptidase"/>
    <property type="match status" value="1"/>
</dbReference>
<evidence type="ECO:0000256" key="2">
    <source>
        <dbReference type="ARBA" id="ARBA00022801"/>
    </source>
</evidence>
<keyword evidence="6" id="KW-1185">Reference proteome</keyword>
<accession>A0ABM3J992</accession>
<organism evidence="6 7">
    <name type="scientific">Bactrocera dorsalis</name>
    <name type="common">Oriental fruit fly</name>
    <name type="synonym">Dacus dorsalis</name>
    <dbReference type="NCBI Taxonomy" id="27457"/>
    <lineage>
        <taxon>Eukaryota</taxon>
        <taxon>Metazoa</taxon>
        <taxon>Ecdysozoa</taxon>
        <taxon>Arthropoda</taxon>
        <taxon>Hexapoda</taxon>
        <taxon>Insecta</taxon>
        <taxon>Pterygota</taxon>
        <taxon>Neoptera</taxon>
        <taxon>Endopterygota</taxon>
        <taxon>Diptera</taxon>
        <taxon>Brachycera</taxon>
        <taxon>Muscomorpha</taxon>
        <taxon>Tephritoidea</taxon>
        <taxon>Tephritidae</taxon>
        <taxon>Bactrocera</taxon>
        <taxon>Bactrocera</taxon>
    </lineage>
</organism>
<keyword evidence="7" id="KW-0031">Aminopeptidase</keyword>
<dbReference type="RefSeq" id="XP_049305783.1">
    <property type="nucleotide sequence ID" value="XM_049449826.1"/>
</dbReference>
<evidence type="ECO:0000259" key="5">
    <source>
        <dbReference type="Pfam" id="PF16188"/>
    </source>
</evidence>
<comment type="similarity">
    <text evidence="3">Belongs to the peptidase M24B family.</text>
</comment>
<dbReference type="GeneID" id="105224297"/>
<dbReference type="GO" id="GO:0004177">
    <property type="term" value="F:aminopeptidase activity"/>
    <property type="evidence" value="ECO:0007669"/>
    <property type="project" value="UniProtKB-KW"/>
</dbReference>
<dbReference type="InterPro" id="IPR032416">
    <property type="entry name" value="Peptidase_M24_C"/>
</dbReference>
<dbReference type="PANTHER" id="PTHR43763:SF20">
    <property type="entry name" value="XAA-PRO AMINOPEPTIDASE APEPP"/>
    <property type="match status" value="1"/>
</dbReference>
<dbReference type="InterPro" id="IPR033740">
    <property type="entry name" value="Pept_M24B"/>
</dbReference>
<dbReference type="Gene3D" id="3.40.350.10">
    <property type="entry name" value="Creatinase/prolidase N-terminal domain"/>
    <property type="match status" value="2"/>
</dbReference>
<name>A0ABM3J992_BACDO</name>
<evidence type="ECO:0000313" key="6">
    <source>
        <dbReference type="Proteomes" id="UP001652620"/>
    </source>
</evidence>
<dbReference type="InterPro" id="IPR036005">
    <property type="entry name" value="Creatinase/aminopeptidase-like"/>
</dbReference>
<evidence type="ECO:0000256" key="1">
    <source>
        <dbReference type="ARBA" id="ARBA00022723"/>
    </source>
</evidence>
<dbReference type="InterPro" id="IPR029149">
    <property type="entry name" value="Creatin/AminoP/Spt16_N"/>
</dbReference>
<dbReference type="InterPro" id="IPR000994">
    <property type="entry name" value="Pept_M24"/>
</dbReference>
<reference evidence="7" key="2">
    <citation type="submission" date="2025-08" db="UniProtKB">
        <authorList>
            <consortium name="RefSeq"/>
        </authorList>
    </citation>
    <scope>IDENTIFICATION</scope>
    <source>
        <tissue evidence="7">Adult</tissue>
    </source>
</reference>
<dbReference type="PANTHER" id="PTHR43763">
    <property type="entry name" value="XAA-PRO AMINOPEPTIDASE 1"/>
    <property type="match status" value="1"/>
</dbReference>
<keyword evidence="7" id="KW-0645">Protease</keyword>
<keyword evidence="1 3" id="KW-0479">Metal-binding</keyword>
<feature type="domain" description="Peptidase M24" evidence="4">
    <location>
        <begin position="261"/>
        <end position="461"/>
    </location>
</feature>
<keyword evidence="2" id="KW-0378">Hydrolase</keyword>
<evidence type="ECO:0000313" key="7">
    <source>
        <dbReference type="RefSeq" id="XP_049305783.1"/>
    </source>
</evidence>
<dbReference type="Pfam" id="PF16189">
    <property type="entry name" value="Creatinase_N_2"/>
    <property type="match status" value="1"/>
</dbReference>